<reference evidence="1 3" key="1">
    <citation type="submission" date="2018-06" db="EMBL/GenBank/DDBJ databases">
        <title>Recombination Drives Gene Content and Phenotype Evolution in Wild Type E. coli Strains.</title>
        <authorList>
            <person name="Field C.M."/>
            <person name="Silander O.K."/>
            <person name="Van Nimwegen E."/>
        </authorList>
    </citation>
    <scope>NUCLEOTIDE SEQUENCE [LARGE SCALE GENOMIC DNA]</scope>
    <source>
        <strain evidence="1 3">SC344</strain>
    </source>
</reference>
<sequence length="92" mass="10508">MFTDGVCPDLDDDRRRDRFDDLRGDHFDDHYTNYGAAAIRVGASDYLAIRNFYTTSYGHASNRHPSSNRDDRDRQSVISLMVLALFPLPALP</sequence>
<accession>A0A370V986</accession>
<dbReference type="EMBL" id="QONO01000068">
    <property type="protein sequence ID" value="RDR27901.1"/>
    <property type="molecule type" value="Genomic_DNA"/>
</dbReference>
<evidence type="ECO:0000313" key="4">
    <source>
        <dbReference type="Proteomes" id="UP000277464"/>
    </source>
</evidence>
<gene>
    <name evidence="1" type="ORF">C4A13_00387</name>
    <name evidence="2" type="ORF">NCTC8196_00758</name>
</gene>
<dbReference type="Proteomes" id="UP000254454">
    <property type="component" value="Unassembled WGS sequence"/>
</dbReference>
<dbReference type="EMBL" id="LR134270">
    <property type="protein sequence ID" value="VED73685.1"/>
    <property type="molecule type" value="Genomic_DNA"/>
</dbReference>
<protein>
    <submittedName>
        <fullName evidence="1">Uncharacterized protein</fullName>
    </submittedName>
</protein>
<reference evidence="2 4" key="2">
    <citation type="submission" date="2018-12" db="EMBL/GenBank/DDBJ databases">
        <authorList>
            <consortium name="Pathogen Informatics"/>
        </authorList>
    </citation>
    <scope>NUCLEOTIDE SEQUENCE [LARGE SCALE GENOMIC DNA]</scope>
    <source>
        <strain evidence="2 4">NCTC8196</strain>
    </source>
</reference>
<name>A0A370V986_9ESCH</name>
<dbReference type="Proteomes" id="UP000277464">
    <property type="component" value="Chromosome"/>
</dbReference>
<organism evidence="1 3">
    <name type="scientific">Escherichia marmotae</name>
    <dbReference type="NCBI Taxonomy" id="1499973"/>
    <lineage>
        <taxon>Bacteria</taxon>
        <taxon>Pseudomonadati</taxon>
        <taxon>Pseudomonadota</taxon>
        <taxon>Gammaproteobacteria</taxon>
        <taxon>Enterobacterales</taxon>
        <taxon>Enterobacteriaceae</taxon>
        <taxon>Escherichia</taxon>
    </lineage>
</organism>
<evidence type="ECO:0000313" key="1">
    <source>
        <dbReference type="EMBL" id="RDR27901.1"/>
    </source>
</evidence>
<dbReference type="AlphaFoldDB" id="A0A370V986"/>
<evidence type="ECO:0000313" key="2">
    <source>
        <dbReference type="EMBL" id="VED73685.1"/>
    </source>
</evidence>
<proteinExistence type="predicted"/>
<evidence type="ECO:0000313" key="3">
    <source>
        <dbReference type="Proteomes" id="UP000254454"/>
    </source>
</evidence>